<evidence type="ECO:0000313" key="3">
    <source>
        <dbReference type="Proteomes" id="UP000323583"/>
    </source>
</evidence>
<feature type="domain" description="N-acetyltransferase" evidence="1">
    <location>
        <begin position="6"/>
        <end position="162"/>
    </location>
</feature>
<dbReference type="RefSeq" id="WP_001034295.1">
    <property type="nucleotide sequence ID" value="NZ_CP184810.1"/>
</dbReference>
<dbReference type="InterPro" id="IPR016181">
    <property type="entry name" value="Acyl_CoA_acyltransferase"/>
</dbReference>
<dbReference type="Pfam" id="PF00583">
    <property type="entry name" value="Acetyltransf_1"/>
    <property type="match status" value="1"/>
</dbReference>
<evidence type="ECO:0000259" key="1">
    <source>
        <dbReference type="PROSITE" id="PS51186"/>
    </source>
</evidence>
<dbReference type="SUPFAM" id="SSF55729">
    <property type="entry name" value="Acyl-CoA N-acyltransferases (Nat)"/>
    <property type="match status" value="1"/>
</dbReference>
<protein>
    <submittedName>
        <fullName evidence="2">GNAT family N-acetyltransferase</fullName>
    </submittedName>
</protein>
<dbReference type="Gene3D" id="3.40.630.30">
    <property type="match status" value="1"/>
</dbReference>
<comment type="caution">
    <text evidence="2">The sequence shown here is derived from an EMBL/GenBank/DDBJ whole genome shotgun (WGS) entry which is preliminary data.</text>
</comment>
<dbReference type="Proteomes" id="UP000323583">
    <property type="component" value="Unassembled WGS sequence"/>
</dbReference>
<organism evidence="2 3">
    <name type="scientific">Vibrio cholerae</name>
    <dbReference type="NCBI Taxonomy" id="666"/>
    <lineage>
        <taxon>Bacteria</taxon>
        <taxon>Pseudomonadati</taxon>
        <taxon>Pseudomonadota</taxon>
        <taxon>Gammaproteobacteria</taxon>
        <taxon>Vibrionales</taxon>
        <taxon>Vibrionaceae</taxon>
        <taxon>Vibrio</taxon>
    </lineage>
</organism>
<keyword evidence="2" id="KW-0808">Transferase</keyword>
<dbReference type="AlphaFoldDB" id="A0A5C9SUF6"/>
<proteinExistence type="predicted"/>
<gene>
    <name evidence="2" type="ORF">FXE67_13685</name>
</gene>
<dbReference type="PROSITE" id="PS51186">
    <property type="entry name" value="GNAT"/>
    <property type="match status" value="1"/>
</dbReference>
<sequence>MNKKCVRLVPVRLEELSSFKNKLQQTFTDALVEQFGPSHSEPIPSDEDITGSFNAKGAVINHIVYGEEKVGGVVLNINTDTQYNSLDLFFIYPESHNKGLGQATWKAIEAAYPETKVWTTVTPYFEKRNINFYLNKCGFHIVEFFNQYHLEDGSQVRESNIDESNIDDSGLNEVEFFRFEKVMKS</sequence>
<name>A0A5C9SUF6_VIBCL</name>
<dbReference type="EMBL" id="VSGZ01000037">
    <property type="protein sequence ID" value="TXY91014.1"/>
    <property type="molecule type" value="Genomic_DNA"/>
</dbReference>
<dbReference type="InterPro" id="IPR000182">
    <property type="entry name" value="GNAT_dom"/>
</dbReference>
<evidence type="ECO:0000313" key="2">
    <source>
        <dbReference type="EMBL" id="TXY91014.1"/>
    </source>
</evidence>
<accession>A0A5C9SUF6</accession>
<dbReference type="GO" id="GO:0016747">
    <property type="term" value="F:acyltransferase activity, transferring groups other than amino-acyl groups"/>
    <property type="evidence" value="ECO:0007669"/>
    <property type="project" value="InterPro"/>
</dbReference>
<reference evidence="2 3" key="1">
    <citation type="submission" date="2019-06" db="EMBL/GenBank/DDBJ databases">
        <title>Vibrio cholerae phylogeny based on whole-genome sequencing reveals genetic diversity and population strucutre.</title>
        <authorList>
            <person name="Zhiqiu Y."/>
            <person name="Bin L."/>
            <person name="Lingyan J."/>
        </authorList>
    </citation>
    <scope>NUCLEOTIDE SEQUENCE [LARGE SCALE GENOMIC DNA]</scope>
    <source>
        <strain evidence="2 3">N2768</strain>
    </source>
</reference>